<organism evidence="1 2">
    <name type="scientific">Tanacetum coccineum</name>
    <dbReference type="NCBI Taxonomy" id="301880"/>
    <lineage>
        <taxon>Eukaryota</taxon>
        <taxon>Viridiplantae</taxon>
        <taxon>Streptophyta</taxon>
        <taxon>Embryophyta</taxon>
        <taxon>Tracheophyta</taxon>
        <taxon>Spermatophyta</taxon>
        <taxon>Magnoliopsida</taxon>
        <taxon>eudicotyledons</taxon>
        <taxon>Gunneridae</taxon>
        <taxon>Pentapetalae</taxon>
        <taxon>asterids</taxon>
        <taxon>campanulids</taxon>
        <taxon>Asterales</taxon>
        <taxon>Asteraceae</taxon>
        <taxon>Asteroideae</taxon>
        <taxon>Anthemideae</taxon>
        <taxon>Anthemidinae</taxon>
        <taxon>Tanacetum</taxon>
    </lineage>
</organism>
<protein>
    <submittedName>
        <fullName evidence="1">Uncharacterized protein</fullName>
    </submittedName>
</protein>
<accession>A0ABQ4YI27</accession>
<keyword evidence="2" id="KW-1185">Reference proteome</keyword>
<dbReference type="Proteomes" id="UP001151760">
    <property type="component" value="Unassembled WGS sequence"/>
</dbReference>
<gene>
    <name evidence="1" type="ORF">Tco_0726408</name>
</gene>
<dbReference type="EMBL" id="BQNB010010382">
    <property type="protein sequence ID" value="GJS76527.1"/>
    <property type="molecule type" value="Genomic_DNA"/>
</dbReference>
<sequence>MKPMSDHLDVAMHIAENRIVHTFELILCDVHRMLEMCLCDVARKVVMGMWFHRIVVIDDNLAFTVVVSNFNIFSLTPVATSEGILVSNYKLQPDSPKMIFGFGVHPDTLDPTLLKINYPYYGQGPCGGVDVVVRVAWGDEGGGEAMGCGVEGGDEVVWQRLWRCGGGG</sequence>
<comment type="caution">
    <text evidence="1">The sequence shown here is derived from an EMBL/GenBank/DDBJ whole genome shotgun (WGS) entry which is preliminary data.</text>
</comment>
<evidence type="ECO:0000313" key="2">
    <source>
        <dbReference type="Proteomes" id="UP001151760"/>
    </source>
</evidence>
<reference evidence="1" key="2">
    <citation type="submission" date="2022-01" db="EMBL/GenBank/DDBJ databases">
        <authorList>
            <person name="Yamashiro T."/>
            <person name="Shiraishi A."/>
            <person name="Satake H."/>
            <person name="Nakayama K."/>
        </authorList>
    </citation>
    <scope>NUCLEOTIDE SEQUENCE</scope>
</reference>
<reference evidence="1" key="1">
    <citation type="journal article" date="2022" name="Int. J. Mol. Sci.">
        <title>Draft Genome of Tanacetum Coccineum: Genomic Comparison of Closely Related Tanacetum-Family Plants.</title>
        <authorList>
            <person name="Yamashiro T."/>
            <person name="Shiraishi A."/>
            <person name="Nakayama K."/>
            <person name="Satake H."/>
        </authorList>
    </citation>
    <scope>NUCLEOTIDE SEQUENCE</scope>
</reference>
<proteinExistence type="predicted"/>
<name>A0ABQ4YI27_9ASTR</name>
<evidence type="ECO:0000313" key="1">
    <source>
        <dbReference type="EMBL" id="GJS76527.1"/>
    </source>
</evidence>